<dbReference type="EMBL" id="JBEDUW010000070">
    <property type="protein sequence ID" value="KAK9906255.1"/>
    <property type="molecule type" value="Genomic_DNA"/>
</dbReference>
<dbReference type="Proteomes" id="UP001457282">
    <property type="component" value="Unassembled WGS sequence"/>
</dbReference>
<comment type="caution">
    <text evidence="2">The sequence shown here is derived from an EMBL/GenBank/DDBJ whole genome shotgun (WGS) entry which is preliminary data.</text>
</comment>
<dbReference type="AlphaFoldDB" id="A0AAW1VPQ9"/>
<proteinExistence type="predicted"/>
<keyword evidence="3" id="KW-1185">Reference proteome</keyword>
<gene>
    <name evidence="2" type="ORF">M0R45_002682</name>
</gene>
<sequence>MMRLRTGVSGDTGKGSDLGTPRGEARWWQWRGEVVDAAREKEATPATWLWSHGEGGATGLGTAAVMAARVGQNWDFGKKCHAPPPDPQLPFRASSRTRLCTLQPLIARILDPSEQPLCDLRVDTRSTALGLLHASSPTLATISGLGINMVKPSGHLRCNHCIRSASIYFLTPPLQLRHNRQPGAEPPANLLDPGMQFLIRALSLTCILFRAFMFTHQLHIGRLFYPDLFCFGHHNSITHCQQAKYLLASYLSHY</sequence>
<reference evidence="2 3" key="1">
    <citation type="journal article" date="2023" name="G3 (Bethesda)">
        <title>A chromosome-length genome assembly and annotation of blackberry (Rubus argutus, cv. 'Hillquist').</title>
        <authorList>
            <person name="Bruna T."/>
            <person name="Aryal R."/>
            <person name="Dudchenko O."/>
            <person name="Sargent D.J."/>
            <person name="Mead D."/>
            <person name="Buti M."/>
            <person name="Cavallini A."/>
            <person name="Hytonen T."/>
            <person name="Andres J."/>
            <person name="Pham M."/>
            <person name="Weisz D."/>
            <person name="Mascagni F."/>
            <person name="Usai G."/>
            <person name="Natali L."/>
            <person name="Bassil N."/>
            <person name="Fernandez G.E."/>
            <person name="Lomsadze A."/>
            <person name="Armour M."/>
            <person name="Olukolu B."/>
            <person name="Poorten T."/>
            <person name="Britton C."/>
            <person name="Davik J."/>
            <person name="Ashrafi H."/>
            <person name="Aiden E.L."/>
            <person name="Borodovsky M."/>
            <person name="Worthington M."/>
        </authorList>
    </citation>
    <scope>NUCLEOTIDE SEQUENCE [LARGE SCALE GENOMIC DNA]</scope>
    <source>
        <strain evidence="2">PI 553951</strain>
    </source>
</reference>
<evidence type="ECO:0000256" key="1">
    <source>
        <dbReference type="SAM" id="MobiDB-lite"/>
    </source>
</evidence>
<protein>
    <submittedName>
        <fullName evidence="2">Uncharacterized protein</fullName>
    </submittedName>
</protein>
<organism evidence="2 3">
    <name type="scientific">Rubus argutus</name>
    <name type="common">Southern blackberry</name>
    <dbReference type="NCBI Taxonomy" id="59490"/>
    <lineage>
        <taxon>Eukaryota</taxon>
        <taxon>Viridiplantae</taxon>
        <taxon>Streptophyta</taxon>
        <taxon>Embryophyta</taxon>
        <taxon>Tracheophyta</taxon>
        <taxon>Spermatophyta</taxon>
        <taxon>Magnoliopsida</taxon>
        <taxon>eudicotyledons</taxon>
        <taxon>Gunneridae</taxon>
        <taxon>Pentapetalae</taxon>
        <taxon>rosids</taxon>
        <taxon>fabids</taxon>
        <taxon>Rosales</taxon>
        <taxon>Rosaceae</taxon>
        <taxon>Rosoideae</taxon>
        <taxon>Rosoideae incertae sedis</taxon>
        <taxon>Rubus</taxon>
    </lineage>
</organism>
<name>A0AAW1VPQ9_RUBAR</name>
<feature type="region of interest" description="Disordered" evidence="1">
    <location>
        <begin position="1"/>
        <end position="23"/>
    </location>
</feature>
<evidence type="ECO:0000313" key="2">
    <source>
        <dbReference type="EMBL" id="KAK9906255.1"/>
    </source>
</evidence>
<evidence type="ECO:0000313" key="3">
    <source>
        <dbReference type="Proteomes" id="UP001457282"/>
    </source>
</evidence>
<accession>A0AAW1VPQ9</accession>